<dbReference type="EMBL" id="AAHRMF010000015">
    <property type="protein sequence ID" value="EBZ5486478.1"/>
    <property type="molecule type" value="Genomic_DNA"/>
</dbReference>
<dbReference type="AlphaFoldDB" id="A0A5H8EYV6"/>
<dbReference type="EMBL" id="AAHTGA010000012">
    <property type="protein sequence ID" value="ECA0917487.1"/>
    <property type="molecule type" value="Genomic_DNA"/>
</dbReference>
<keyword evidence="3" id="KW-0808">Transferase</keyword>
<dbReference type="Pfam" id="PF05014">
    <property type="entry name" value="Nuc_deoxyrib_tr"/>
    <property type="match status" value="1"/>
</dbReference>
<gene>
    <name evidence="2" type="ORF">ECD07_17510</name>
    <name evidence="3" type="ORF">EIW74_15520</name>
    <name evidence="4" type="ORF">GB147_21800</name>
</gene>
<dbReference type="GO" id="GO:0016740">
    <property type="term" value="F:transferase activity"/>
    <property type="evidence" value="ECO:0007669"/>
    <property type="project" value="UniProtKB-KW"/>
</dbReference>
<evidence type="ECO:0000313" key="2">
    <source>
        <dbReference type="EMBL" id="EBZ5486478.1"/>
    </source>
</evidence>
<organism evidence="3">
    <name type="scientific">Salmonella enterica subsp. enterica serovar Mikawasima</name>
    <dbReference type="NCBI Taxonomy" id="149388"/>
    <lineage>
        <taxon>Bacteria</taxon>
        <taxon>Pseudomonadati</taxon>
        <taxon>Pseudomonadota</taxon>
        <taxon>Gammaproteobacteria</taxon>
        <taxon>Enterobacterales</taxon>
        <taxon>Enterobacteriaceae</taxon>
        <taxon>Salmonella</taxon>
    </lineage>
</organism>
<dbReference type="Gene3D" id="3.40.1190.20">
    <property type="match status" value="1"/>
</dbReference>
<dbReference type="InterPro" id="IPR011611">
    <property type="entry name" value="PfkB_dom"/>
</dbReference>
<feature type="domain" description="Carbohydrate kinase PfkB" evidence="1">
    <location>
        <begin position="155"/>
        <end position="258"/>
    </location>
</feature>
<reference evidence="3" key="2">
    <citation type="submission" date="2018-12" db="EMBL/GenBank/DDBJ databases">
        <authorList>
            <person name="Ashton P.M."/>
            <person name="Dallman T."/>
            <person name="Nair S."/>
            <person name="De Pinna E."/>
            <person name="Peters T."/>
            <person name="Grant K."/>
        </authorList>
    </citation>
    <scope>NUCLEOTIDE SEQUENCE</scope>
    <source>
        <strain evidence="2">627415</strain>
        <strain evidence="3">644161</strain>
    </source>
</reference>
<evidence type="ECO:0000313" key="3">
    <source>
        <dbReference type="EMBL" id="ECA0917487.1"/>
    </source>
</evidence>
<protein>
    <submittedName>
        <fullName evidence="3">Nucleoside 2-deoxyribosyltransferase</fullName>
    </submittedName>
</protein>
<dbReference type="SUPFAM" id="SSF53613">
    <property type="entry name" value="Ribokinase-like"/>
    <property type="match status" value="1"/>
</dbReference>
<dbReference type="SUPFAM" id="SSF52309">
    <property type="entry name" value="N-(deoxy)ribosyltransferase-like"/>
    <property type="match status" value="1"/>
</dbReference>
<evidence type="ECO:0000313" key="4">
    <source>
        <dbReference type="EMBL" id="HAB5517005.1"/>
    </source>
</evidence>
<dbReference type="Pfam" id="PF00294">
    <property type="entry name" value="PfkB"/>
    <property type="match status" value="1"/>
</dbReference>
<name>A0A5H8EYV6_SALET</name>
<dbReference type="EMBL" id="DAAHBQ010000139">
    <property type="protein sequence ID" value="HAB5517005.1"/>
    <property type="molecule type" value="Genomic_DNA"/>
</dbReference>
<evidence type="ECO:0000259" key="1">
    <source>
        <dbReference type="Pfam" id="PF00294"/>
    </source>
</evidence>
<proteinExistence type="predicted"/>
<accession>A0A5H8EYV6</accession>
<dbReference type="InterPro" id="IPR007710">
    <property type="entry name" value="Nucleoside_deoxyribTrfase"/>
</dbReference>
<dbReference type="InterPro" id="IPR029056">
    <property type="entry name" value="Ribokinase-like"/>
</dbReference>
<reference evidence="4" key="1">
    <citation type="journal article" date="2018" name="Genome Biol.">
        <title>SKESA: strategic k-mer extension for scrupulous assemblies.</title>
        <authorList>
            <person name="Souvorov A."/>
            <person name="Agarwala R."/>
            <person name="Lipman D.J."/>
        </authorList>
    </citation>
    <scope>NUCLEOTIDE SEQUENCE</scope>
    <source>
        <strain evidence="4">Salmonella enterica</strain>
    </source>
</reference>
<comment type="caution">
    <text evidence="3">The sequence shown here is derived from an EMBL/GenBank/DDBJ whole genome shotgun (WGS) entry which is preliminary data.</text>
</comment>
<dbReference type="Gene3D" id="3.40.50.450">
    <property type="match status" value="1"/>
</dbReference>
<reference evidence="4" key="3">
    <citation type="submission" date="2019-10" db="EMBL/GenBank/DDBJ databases">
        <authorList>
            <consortium name="NCBI Pathogen Detection Project"/>
        </authorList>
    </citation>
    <scope>NUCLEOTIDE SEQUENCE</scope>
    <source>
        <strain evidence="4">Salmonella enterica</strain>
    </source>
</reference>
<sequence length="412" mass="45330">MNTKTTKNDVITIVGGTYHEVCQHPGSHDILGSAGRAASALAHLKASVHLHTYADNRVAQVLRERAHFEGFHLDIQPIEQSITFLYEHGLSEPKIYDVFPEPMPDITLEATNVLRYGMLEGTAVVHAEYAVYDPQNVSKPESFRQNGSTAKNLALILNLYEAARLSGQTKLTPEEQITYLFNQNHAQVIILKQGPAGALVCDNGKISSIPAYETCHVSKIGSGDAFVAYFAYEWMINKRPAHEAANLASRATACYCESQLFPSEQGLRDFNPKAISPTAEFISGKNRSVYLAGPFFTLAQMWLVEQVRRNLSALGLKVFSPYHDVGHGKAEDVVEKDLEGIRNADVVFAIGDGLDAGTIYEVGFARAFNVPVIFYAENEADGDEKMMAGSGCILCKDYVTAIYKTLWTVAQK</sequence>
<dbReference type="Proteomes" id="UP000839927">
    <property type="component" value="Unassembled WGS sequence"/>
</dbReference>